<organism evidence="1">
    <name type="scientific">Cryptosporidium hominis</name>
    <dbReference type="NCBI Taxonomy" id="237895"/>
    <lineage>
        <taxon>Eukaryota</taxon>
        <taxon>Sar</taxon>
        <taxon>Alveolata</taxon>
        <taxon>Apicomplexa</taxon>
        <taxon>Conoidasida</taxon>
        <taxon>Coccidia</taxon>
        <taxon>Eucoccidiorida</taxon>
        <taxon>Eimeriorina</taxon>
        <taxon>Cryptosporidiidae</taxon>
        <taxon>Cryptosporidium</taxon>
    </lineage>
</organism>
<reference evidence="2 3" key="3">
    <citation type="submission" date="2017-10" db="EMBL/GenBank/DDBJ databases">
        <title>Consistent, comparative and evidence-based genome annotation and re-annotation for the closely-related species, Cryptosporidium parvum, C. hominis and C. tyzzeri.</title>
        <authorList>
            <person name="Baptista R.P."/>
            <person name="Li Y."/>
            <person name="Sateriale A."/>
            <person name="Striepen B."/>
            <person name="Kissinger J.C."/>
        </authorList>
    </citation>
    <scope>NUCLEOTIDE SEQUENCE [LARGE SCALE GENOMIC DNA]</scope>
    <source>
        <strain evidence="2">30976</strain>
    </source>
</reference>
<keyword evidence="3" id="KW-1185">Reference proteome</keyword>
<dbReference type="Proteomes" id="UP000199752">
    <property type="component" value="Chromosome 5"/>
</dbReference>
<accession>A0A0S4TGY0</accession>
<dbReference type="EMBL" id="LN877951">
    <property type="protein sequence ID" value="CUV06379.1"/>
    <property type="molecule type" value="Genomic_DNA"/>
</dbReference>
<dbReference type="Proteomes" id="UP001429100">
    <property type="component" value="Unassembled WGS sequence"/>
</dbReference>
<dbReference type="EMBL" id="JTAI01000013">
    <property type="protein sequence ID" value="PPS96785.1"/>
    <property type="molecule type" value="Genomic_DNA"/>
</dbReference>
<reference evidence="1" key="2">
    <citation type="submission" date="2015-08" db="EMBL/GenBank/DDBJ databases">
        <authorList>
            <person name="Babu N.S."/>
            <person name="Beckwith C.J."/>
            <person name="Beseler K.G."/>
            <person name="Brison A."/>
            <person name="Carone J.V."/>
            <person name="Caskin T.P."/>
            <person name="Diamond M."/>
            <person name="Durham M.E."/>
            <person name="Foxe J.M."/>
            <person name="Go M."/>
            <person name="Henderson B.A."/>
            <person name="Jones I.B."/>
            <person name="McGettigan J.A."/>
            <person name="Micheletti S.J."/>
            <person name="Nasrallah M.E."/>
            <person name="Ortiz D."/>
            <person name="Piller C.R."/>
            <person name="Privatt S.R."/>
            <person name="Schneider S.L."/>
            <person name="Sharp S."/>
            <person name="Smith T.C."/>
            <person name="Stanton J.D."/>
            <person name="Ullery H.E."/>
            <person name="Wilson R.J."/>
            <person name="Serrano M.G."/>
            <person name="Buck G."/>
            <person name="Lee V."/>
            <person name="Wang Y."/>
            <person name="Carvalho R."/>
            <person name="Voegtly L."/>
            <person name="Shi R."/>
            <person name="Duckworth R."/>
            <person name="Johnson A."/>
            <person name="Loviza R."/>
            <person name="Walstead R."/>
            <person name="Shah Z."/>
            <person name="Kiflezghi M."/>
            <person name="Wade K."/>
            <person name="Ball S.L."/>
            <person name="Bradley K.W."/>
            <person name="Asai D.J."/>
            <person name="Bowman C.A."/>
            <person name="Russell D.A."/>
            <person name="Pope W.H."/>
            <person name="Jacobs-Sera D."/>
            <person name="Hendrix R.W."/>
            <person name="Hatfull G.F."/>
        </authorList>
    </citation>
    <scope>NUCLEOTIDE SEQUENCE [LARGE SCALE GENOMIC DNA]</scope>
</reference>
<dbReference type="VEuPathDB" id="CryptoDB:ChTU502y2012_410g0275"/>
<evidence type="ECO:0000313" key="2">
    <source>
        <dbReference type="EMBL" id="PPS96785.1"/>
    </source>
</evidence>
<protein>
    <submittedName>
        <fullName evidence="1">Uncharacterized protein</fullName>
    </submittedName>
</protein>
<proteinExistence type="predicted"/>
<dbReference type="VEuPathDB" id="CryptoDB:GY17_00001585"/>
<dbReference type="AlphaFoldDB" id="A0A0S4TGY0"/>
<reference evidence="2 3" key="1">
    <citation type="submission" date="2014-11" db="EMBL/GenBank/DDBJ databases">
        <title>Comparative genomic analysis of Cryptosporidium hominis reveals occurrence of genetic recombination in virulent subtypes.</title>
        <authorList>
            <person name="Guo Y."/>
            <person name="Tang K."/>
            <person name="Frace M."/>
            <person name="Li N."/>
            <person name="Roellig D.M."/>
            <person name="Sammons S."/>
            <person name="Knipe K."/>
            <person name="Rowe L."/>
            <person name="Feng Y."/>
            <person name="Xiao L."/>
        </authorList>
    </citation>
    <scope>NUCLEOTIDE SEQUENCE [LARGE SCALE GENOMIC DNA]</scope>
    <source>
        <strain evidence="2">30976</strain>
    </source>
</reference>
<evidence type="ECO:0000313" key="3">
    <source>
        <dbReference type="Proteomes" id="UP001429100"/>
    </source>
</evidence>
<evidence type="ECO:0000313" key="1">
    <source>
        <dbReference type="EMBL" id="CUV06379.1"/>
    </source>
</evidence>
<dbReference type="OrthoDB" id="343048at2759"/>
<dbReference type="VEuPathDB" id="CryptoDB:Chro.50489"/>
<gene>
    <name evidence="1" type="ORF">CHUDEA5_3640</name>
    <name evidence="2" type="ORF">GY17_00001585</name>
</gene>
<sequence length="258" mass="29628">MFCRFFDQLFECCKLPNESGSNIEPEFEFEEFVKNNPQCYGMMNYIHVSGACFGNTSNYSSFRPNTSIRYLTSNLRQRFGTNQLSLLPKYEAKRFEEMNFETNDMDSNFIRNIIGSGPQISNHLLNFIQILNKGIMVKQVIDLTIGDTKYIAIYLSKNLSSLILDNFGGVLLEVPLKFVLDVAFSDFSNYKKTLINQFTTRKGYEPVKLNEDIQYLVSIDLGTQMKSICLTFSSELDGMSFCTNLCNLINYLNLKRIG</sequence>
<dbReference type="VEuPathDB" id="CryptoDB:CHUDEA5_3640"/>
<name>A0A0S4TGY0_CRYHO</name>